<dbReference type="PROSITE" id="PS01124">
    <property type="entry name" value="HTH_ARAC_FAMILY_2"/>
    <property type="match status" value="1"/>
</dbReference>
<name>A0ABT9RG43_9ACTN</name>
<keyword evidence="1" id="KW-0805">Transcription regulation</keyword>
<evidence type="ECO:0000313" key="5">
    <source>
        <dbReference type="EMBL" id="MDP9868088.1"/>
    </source>
</evidence>
<dbReference type="Pfam" id="PF12833">
    <property type="entry name" value="HTH_18"/>
    <property type="match status" value="1"/>
</dbReference>
<dbReference type="EMBL" id="JAUSRB010000002">
    <property type="protein sequence ID" value="MDP9868088.1"/>
    <property type="molecule type" value="Genomic_DNA"/>
</dbReference>
<dbReference type="InterPro" id="IPR018060">
    <property type="entry name" value="HTH_AraC"/>
</dbReference>
<evidence type="ECO:0000256" key="2">
    <source>
        <dbReference type="ARBA" id="ARBA00023125"/>
    </source>
</evidence>
<gene>
    <name evidence="5" type="ORF">J2S55_007354</name>
</gene>
<accession>A0ABT9RG43</accession>
<evidence type="ECO:0000259" key="4">
    <source>
        <dbReference type="PROSITE" id="PS01124"/>
    </source>
</evidence>
<feature type="domain" description="HTH araC/xylS-type" evidence="4">
    <location>
        <begin position="162"/>
        <end position="259"/>
    </location>
</feature>
<dbReference type="Gene3D" id="1.10.10.60">
    <property type="entry name" value="Homeodomain-like"/>
    <property type="match status" value="1"/>
</dbReference>
<evidence type="ECO:0000256" key="3">
    <source>
        <dbReference type="ARBA" id="ARBA00023163"/>
    </source>
</evidence>
<protein>
    <submittedName>
        <fullName evidence="5">AraC-like DNA-binding protein</fullName>
    </submittedName>
</protein>
<organism evidence="5 6">
    <name type="scientific">Streptosporangium brasiliense</name>
    <dbReference type="NCBI Taxonomy" id="47480"/>
    <lineage>
        <taxon>Bacteria</taxon>
        <taxon>Bacillati</taxon>
        <taxon>Actinomycetota</taxon>
        <taxon>Actinomycetes</taxon>
        <taxon>Streptosporangiales</taxon>
        <taxon>Streptosporangiaceae</taxon>
        <taxon>Streptosporangium</taxon>
    </lineage>
</organism>
<dbReference type="RefSeq" id="WP_306870500.1">
    <property type="nucleotide sequence ID" value="NZ_JAUSRB010000002.1"/>
</dbReference>
<evidence type="ECO:0000256" key="1">
    <source>
        <dbReference type="ARBA" id="ARBA00023015"/>
    </source>
</evidence>
<reference evidence="5 6" key="1">
    <citation type="submission" date="2023-07" db="EMBL/GenBank/DDBJ databases">
        <title>Sequencing the genomes of 1000 actinobacteria strains.</title>
        <authorList>
            <person name="Klenk H.-P."/>
        </authorList>
    </citation>
    <scope>NUCLEOTIDE SEQUENCE [LARGE SCALE GENOMIC DNA]</scope>
    <source>
        <strain evidence="5 6">DSM 44109</strain>
    </source>
</reference>
<dbReference type="PANTHER" id="PTHR46796">
    <property type="entry name" value="HTH-TYPE TRANSCRIPTIONAL ACTIVATOR RHAS-RELATED"/>
    <property type="match status" value="1"/>
</dbReference>
<keyword evidence="3" id="KW-0804">Transcription</keyword>
<dbReference type="SMART" id="SM00342">
    <property type="entry name" value="HTH_ARAC"/>
    <property type="match status" value="1"/>
</dbReference>
<dbReference type="InterPro" id="IPR050204">
    <property type="entry name" value="AraC_XylS_family_regulators"/>
</dbReference>
<evidence type="ECO:0000313" key="6">
    <source>
        <dbReference type="Proteomes" id="UP001230426"/>
    </source>
</evidence>
<sequence>MTTTTTLVPTASTGWRGTATLQPGRLAFTGDVGTTEPHAHAALQILVVAAGTVELADAHRTRRRVRAAIIPPRARHTVYGSPGARAGMLYLDPAGGAGRHLLTALTGPHRDRVDGWVAAAHALLPAARGAAGTVLDLAAMDPAALSRRWTAPAAGPRHPALRQALESLPGLLAGPVRLTDLAGVVGLSASRLGHLFAAELALPFPAYLRWARLRRAAELARDGADLTRAAHGAGFADSSHLTRVCHEMFGLAPSHLLPIVRAPSGHT</sequence>
<dbReference type="Proteomes" id="UP001230426">
    <property type="component" value="Unassembled WGS sequence"/>
</dbReference>
<proteinExistence type="predicted"/>
<keyword evidence="2" id="KW-0238">DNA-binding</keyword>
<keyword evidence="6" id="KW-1185">Reference proteome</keyword>
<comment type="caution">
    <text evidence="5">The sequence shown here is derived from an EMBL/GenBank/DDBJ whole genome shotgun (WGS) entry which is preliminary data.</text>
</comment>